<gene>
    <name evidence="1" type="ORF">ACFOUP_18575</name>
</gene>
<organism evidence="1 2">
    <name type="scientific">Belliella kenyensis</name>
    <dbReference type="NCBI Taxonomy" id="1472724"/>
    <lineage>
        <taxon>Bacteria</taxon>
        <taxon>Pseudomonadati</taxon>
        <taxon>Bacteroidota</taxon>
        <taxon>Cytophagia</taxon>
        <taxon>Cytophagales</taxon>
        <taxon>Cyclobacteriaceae</taxon>
        <taxon>Belliella</taxon>
    </lineage>
</organism>
<dbReference type="RefSeq" id="WP_241294972.1">
    <property type="nucleotide sequence ID" value="NZ_JAKZGR010000008.1"/>
</dbReference>
<protein>
    <submittedName>
        <fullName evidence="1">Uncharacterized protein</fullName>
    </submittedName>
</protein>
<evidence type="ECO:0000313" key="2">
    <source>
        <dbReference type="Proteomes" id="UP001595766"/>
    </source>
</evidence>
<accession>A0ABV8ESS5</accession>
<comment type="caution">
    <text evidence="1">The sequence shown here is derived from an EMBL/GenBank/DDBJ whole genome shotgun (WGS) entry which is preliminary data.</text>
</comment>
<dbReference type="Proteomes" id="UP001595766">
    <property type="component" value="Unassembled WGS sequence"/>
</dbReference>
<sequence length="58" mass="6804">MSKKHTPNCFDDRNLPNGDISMERSLEIDLLMKDRIEKLKIDLQENIGKIFKKKVSND</sequence>
<evidence type="ECO:0000313" key="1">
    <source>
        <dbReference type="EMBL" id="MFC3978395.1"/>
    </source>
</evidence>
<proteinExistence type="predicted"/>
<reference evidence="2" key="1">
    <citation type="journal article" date="2019" name="Int. J. Syst. Evol. Microbiol.">
        <title>The Global Catalogue of Microorganisms (GCM) 10K type strain sequencing project: providing services to taxonomists for standard genome sequencing and annotation.</title>
        <authorList>
            <consortium name="The Broad Institute Genomics Platform"/>
            <consortium name="The Broad Institute Genome Sequencing Center for Infectious Disease"/>
            <person name="Wu L."/>
            <person name="Ma J."/>
        </authorList>
    </citation>
    <scope>NUCLEOTIDE SEQUENCE [LARGE SCALE GENOMIC DNA]</scope>
    <source>
        <strain evidence="2">CECT 8551</strain>
    </source>
</reference>
<dbReference type="EMBL" id="JBHSAV010000094">
    <property type="protein sequence ID" value="MFC3978395.1"/>
    <property type="molecule type" value="Genomic_DNA"/>
</dbReference>
<name>A0ABV8ESS5_9BACT</name>
<keyword evidence="2" id="KW-1185">Reference proteome</keyword>